<evidence type="ECO:0000313" key="2">
    <source>
        <dbReference type="Proteomes" id="UP000823388"/>
    </source>
</evidence>
<name>A0A8T0VI90_PANVG</name>
<protein>
    <submittedName>
        <fullName evidence="1">Uncharacterized protein</fullName>
    </submittedName>
</protein>
<dbReference type="AlphaFoldDB" id="A0A8T0VI90"/>
<keyword evidence="2" id="KW-1185">Reference proteome</keyword>
<evidence type="ECO:0000313" key="1">
    <source>
        <dbReference type="EMBL" id="KAG2634285.1"/>
    </source>
</evidence>
<dbReference type="EMBL" id="CM029040">
    <property type="protein sequence ID" value="KAG2634285.1"/>
    <property type="molecule type" value="Genomic_DNA"/>
</dbReference>
<organism evidence="1 2">
    <name type="scientific">Panicum virgatum</name>
    <name type="common">Blackwell switchgrass</name>
    <dbReference type="NCBI Taxonomy" id="38727"/>
    <lineage>
        <taxon>Eukaryota</taxon>
        <taxon>Viridiplantae</taxon>
        <taxon>Streptophyta</taxon>
        <taxon>Embryophyta</taxon>
        <taxon>Tracheophyta</taxon>
        <taxon>Spermatophyta</taxon>
        <taxon>Magnoliopsida</taxon>
        <taxon>Liliopsida</taxon>
        <taxon>Poales</taxon>
        <taxon>Poaceae</taxon>
        <taxon>PACMAD clade</taxon>
        <taxon>Panicoideae</taxon>
        <taxon>Panicodae</taxon>
        <taxon>Paniceae</taxon>
        <taxon>Panicinae</taxon>
        <taxon>Panicum</taxon>
        <taxon>Panicum sect. Hiantes</taxon>
    </lineage>
</organism>
<sequence length="79" mass="9335">MSERERERERNRRWRRLRLETSLTKDAGVGRWIGFGQVASLLGLSMDWTVCVLGLSISLNQPFYLSEPTIQLFIFSFRR</sequence>
<comment type="caution">
    <text evidence="1">The sequence shown here is derived from an EMBL/GenBank/DDBJ whole genome shotgun (WGS) entry which is preliminary data.</text>
</comment>
<dbReference type="Proteomes" id="UP000823388">
    <property type="component" value="Chromosome 2N"/>
</dbReference>
<proteinExistence type="predicted"/>
<accession>A0A8T0VI90</accession>
<reference evidence="1" key="1">
    <citation type="submission" date="2020-05" db="EMBL/GenBank/DDBJ databases">
        <title>WGS assembly of Panicum virgatum.</title>
        <authorList>
            <person name="Lovell J.T."/>
            <person name="Jenkins J."/>
            <person name="Shu S."/>
            <person name="Juenger T.E."/>
            <person name="Schmutz J."/>
        </authorList>
    </citation>
    <scope>NUCLEOTIDE SEQUENCE</scope>
    <source>
        <strain evidence="1">AP13</strain>
    </source>
</reference>
<gene>
    <name evidence="1" type="ORF">PVAP13_2NG194803</name>
</gene>